<keyword evidence="4" id="KW-1185">Reference proteome</keyword>
<evidence type="ECO:0000313" key="4">
    <source>
        <dbReference type="Proteomes" id="UP000030706"/>
    </source>
</evidence>
<feature type="region of interest" description="Disordered" evidence="1">
    <location>
        <begin position="1"/>
        <end position="20"/>
    </location>
</feature>
<evidence type="ECO:0000256" key="1">
    <source>
        <dbReference type="SAM" id="MobiDB-lite"/>
    </source>
</evidence>
<evidence type="ECO:0000313" key="3">
    <source>
        <dbReference type="EMBL" id="KEQ80791.1"/>
    </source>
</evidence>
<organism evidence="3 4">
    <name type="scientific">Aureobasidium pullulans EXF-150</name>
    <dbReference type="NCBI Taxonomy" id="1043002"/>
    <lineage>
        <taxon>Eukaryota</taxon>
        <taxon>Fungi</taxon>
        <taxon>Dikarya</taxon>
        <taxon>Ascomycota</taxon>
        <taxon>Pezizomycotina</taxon>
        <taxon>Dothideomycetes</taxon>
        <taxon>Dothideomycetidae</taxon>
        <taxon>Dothideales</taxon>
        <taxon>Saccotheciaceae</taxon>
        <taxon>Aureobasidium</taxon>
    </lineage>
</organism>
<keyword evidence="2" id="KW-0472">Membrane</keyword>
<feature type="transmembrane region" description="Helical" evidence="2">
    <location>
        <begin position="83"/>
        <end position="103"/>
    </location>
</feature>
<dbReference type="STRING" id="1043002.A0A074Y1K9"/>
<keyword evidence="2" id="KW-0812">Transmembrane</keyword>
<dbReference type="EMBL" id="KL584995">
    <property type="protein sequence ID" value="KEQ80791.1"/>
    <property type="molecule type" value="Genomic_DNA"/>
</dbReference>
<sequence>MNTRSSGAIHHDGDWSKQPTSATLTADETLVVQATRDVLDHSTHTSWTRIMLEPVSRLPISVIDWVLCSSKTRRPTNHRRWSSLWLTTVLRLSIVLVPLQLLMLTRELHNFSTDLDEQPSKFSSRSLRYARNELDQKRKKTNTTAETKMTSSGVKDLFEATRLVLPRRLVMYADKSWILAKDPPPTTEYVFISWHWASFKYDRNKPRREALASIKKMARHATLEAGLKAYWLDVQCVADEILGESPSSDVYGMADIVRNAHHVAIMLPSEHSFHKREWARRLWTLPEGMLAKGRLRIWTTMETGFTRTDLDRIEMTYEFWRPFENDERHYPARILAEYFENHIELSHIEMVIAAIAALSRQDSSNFTQADIAYALMGLLRRKITVNAEDTLFQAMAKLLSLTGENEYVLERMLSSYSYPAKDDKTAFRGLLSKDQFGTHLWDVRPLGEIVGVDDLDGVIYLNDCRTLPILHQRLPDQTRARFNELRPILFPALLLLDLLLFGLVWVYSGWRANTVYTLLAGTSTLIATSAPEPVEKRVPEEGLVLIEGTLPLPQLEKLIFGISNDSLTYAVSSSPLATQYHEADPTWLESFNIRRWTKELYVARAFGSDPEWISPTEPGHGPASPVSPISPLLRRTSMPSNSVDEAYHPPLCPGHTLFTLICMATKEVSLVQARRPPNTLLMTGTEGGMLRAVLCSSMFDQDGREVLQKEAVVRLRPEMWDLGTSRSWLRVKMMNC</sequence>
<dbReference type="AlphaFoldDB" id="A0A074Y1K9"/>
<proteinExistence type="predicted"/>
<reference evidence="3 4" key="1">
    <citation type="journal article" date="2014" name="BMC Genomics">
        <title>Genome sequencing of four Aureobasidium pullulans varieties: biotechnological potential, stress tolerance, and description of new species.</title>
        <authorList>
            <person name="Gostin Ar C."/>
            <person name="Ohm R.A."/>
            <person name="Kogej T."/>
            <person name="Sonjak S."/>
            <person name="Turk M."/>
            <person name="Zajc J."/>
            <person name="Zalar P."/>
            <person name="Grube M."/>
            <person name="Sun H."/>
            <person name="Han J."/>
            <person name="Sharma A."/>
            <person name="Chiniquy J."/>
            <person name="Ngan C.Y."/>
            <person name="Lipzen A."/>
            <person name="Barry K."/>
            <person name="Grigoriev I.V."/>
            <person name="Gunde-Cimerman N."/>
        </authorList>
    </citation>
    <scope>NUCLEOTIDE SEQUENCE [LARGE SCALE GENOMIC DNA]</scope>
    <source>
        <strain evidence="3 4">EXF-150</strain>
    </source>
</reference>
<dbReference type="OrthoDB" id="2624308at2759"/>
<dbReference type="HOGENOM" id="CLU_422088_0_0_1"/>
<feature type="transmembrane region" description="Helical" evidence="2">
    <location>
        <begin position="488"/>
        <end position="507"/>
    </location>
</feature>
<evidence type="ECO:0000256" key="2">
    <source>
        <dbReference type="SAM" id="Phobius"/>
    </source>
</evidence>
<dbReference type="Proteomes" id="UP000030706">
    <property type="component" value="Unassembled WGS sequence"/>
</dbReference>
<dbReference type="GeneID" id="40748457"/>
<name>A0A074Y1K9_AURPU</name>
<evidence type="ECO:0008006" key="5">
    <source>
        <dbReference type="Google" id="ProtNLM"/>
    </source>
</evidence>
<protein>
    <recommendedName>
        <fullName evidence="5">Heterokaryon incompatibility domain-containing protein</fullName>
    </recommendedName>
</protein>
<gene>
    <name evidence="3" type="ORF">M438DRAFT_348464</name>
</gene>
<dbReference type="RefSeq" id="XP_029756978.1">
    <property type="nucleotide sequence ID" value="XM_029906151.1"/>
</dbReference>
<accession>A0A074Y1K9</accession>
<keyword evidence="2" id="KW-1133">Transmembrane helix</keyword>